<dbReference type="AlphaFoldDB" id="A0A9P4GLW4"/>
<reference evidence="2" key="1">
    <citation type="submission" date="2020-01" db="EMBL/GenBank/DDBJ databases">
        <authorList>
            <consortium name="DOE Joint Genome Institute"/>
            <person name="Haridas S."/>
            <person name="Albert R."/>
            <person name="Binder M."/>
            <person name="Bloem J."/>
            <person name="Labutti K."/>
            <person name="Salamov A."/>
            <person name="Andreopoulos B."/>
            <person name="Baker S.E."/>
            <person name="Barry K."/>
            <person name="Bills G."/>
            <person name="Bluhm B.H."/>
            <person name="Cannon C."/>
            <person name="Castanera R."/>
            <person name="Culley D.E."/>
            <person name="Daum C."/>
            <person name="Ezra D."/>
            <person name="Gonzalez J.B."/>
            <person name="Henrissat B."/>
            <person name="Kuo A."/>
            <person name="Liang C."/>
            <person name="Lipzen A."/>
            <person name="Lutzoni F."/>
            <person name="Magnuson J."/>
            <person name="Mondo S."/>
            <person name="Nolan M."/>
            <person name="Ohm R."/>
            <person name="Pangilinan J."/>
            <person name="Park H.-J."/>
            <person name="Ramirez L."/>
            <person name="Alfaro M."/>
            <person name="Sun H."/>
            <person name="Tritt A."/>
            <person name="Yoshinaga Y."/>
            <person name="Zwiers L.-H."/>
            <person name="Turgeon B.G."/>
            <person name="Goodwin S.B."/>
            <person name="Spatafora J.W."/>
            <person name="Crous P.W."/>
            <person name="Grigoriev I.V."/>
        </authorList>
    </citation>
    <scope>NUCLEOTIDE SEQUENCE</scope>
    <source>
        <strain evidence="2">CBS 394.84</strain>
    </source>
</reference>
<sequence length="73" mass="8064">MNRSWDTRMHYLLGISVIKSMIISLYRSVPSRLCAPFAAGFVRLGVVLSLLCSSLLVLQHLFLVLAAFLAIIG</sequence>
<proteinExistence type="predicted"/>
<dbReference type="Proteomes" id="UP000800039">
    <property type="component" value="Unassembled WGS sequence"/>
</dbReference>
<dbReference type="GeneID" id="63855818"/>
<dbReference type="EMBL" id="ML976615">
    <property type="protein sequence ID" value="KAF1847584.1"/>
    <property type="molecule type" value="Genomic_DNA"/>
</dbReference>
<evidence type="ECO:0000313" key="2">
    <source>
        <dbReference type="EMBL" id="KAF1847584.1"/>
    </source>
</evidence>
<protein>
    <submittedName>
        <fullName evidence="2">Uncharacterized protein</fullName>
    </submittedName>
</protein>
<keyword evidence="3" id="KW-1185">Reference proteome</keyword>
<dbReference type="RefSeq" id="XP_040790147.1">
    <property type="nucleotide sequence ID" value="XM_040938562.1"/>
</dbReference>
<feature type="transmembrane region" description="Helical" evidence="1">
    <location>
        <begin position="41"/>
        <end position="72"/>
    </location>
</feature>
<name>A0A9P4GLW4_9PLEO</name>
<accession>A0A9P4GLW4</accession>
<keyword evidence="1" id="KW-1133">Transmembrane helix</keyword>
<comment type="caution">
    <text evidence="2">The sequence shown here is derived from an EMBL/GenBank/DDBJ whole genome shotgun (WGS) entry which is preliminary data.</text>
</comment>
<evidence type="ECO:0000313" key="3">
    <source>
        <dbReference type="Proteomes" id="UP000800039"/>
    </source>
</evidence>
<keyword evidence="1" id="KW-0812">Transmembrane</keyword>
<keyword evidence="1" id="KW-0472">Membrane</keyword>
<evidence type="ECO:0000256" key="1">
    <source>
        <dbReference type="SAM" id="Phobius"/>
    </source>
</evidence>
<gene>
    <name evidence="2" type="ORF">K460DRAFT_61122</name>
</gene>
<organism evidence="2 3">
    <name type="scientific">Cucurbitaria berberidis CBS 394.84</name>
    <dbReference type="NCBI Taxonomy" id="1168544"/>
    <lineage>
        <taxon>Eukaryota</taxon>
        <taxon>Fungi</taxon>
        <taxon>Dikarya</taxon>
        <taxon>Ascomycota</taxon>
        <taxon>Pezizomycotina</taxon>
        <taxon>Dothideomycetes</taxon>
        <taxon>Pleosporomycetidae</taxon>
        <taxon>Pleosporales</taxon>
        <taxon>Pleosporineae</taxon>
        <taxon>Cucurbitariaceae</taxon>
        <taxon>Cucurbitaria</taxon>
    </lineage>
</organism>